<gene>
    <name evidence="2" type="ORF">PX52LOC_06750</name>
</gene>
<sequence>MRTRPSLLLGLTFVLTVLPVWAADGDKKVESQKAAATANLSKAGLKKVATVETANLLVISSLPEAKTKPLAEAAQKVFTFSRAALKLDEKEELWPGKLTVVVLADSREYTSYIRVATQQRPDGKDWFSINTRGETPTASVFVDLDGKPKDADVQATVSAIVAATLLNKKAGTNTTTGPLPEWAQIGFGKVMVARSVGGAALSDYRSKSKALLTGKKAAPVRIADVWGGVKTKDSDLAAASLVEYMLYGTEGDKFFAFVAGFKPTETVAMPTIDSALEAAGWKWDNLEVGWKVWASKQK</sequence>
<dbReference type="KEGG" id="lrs:PX52LOC_06750"/>
<name>A0A5C1AKC7_9BACT</name>
<dbReference type="AlphaFoldDB" id="A0A5C1AKC7"/>
<organism evidence="2 3">
    <name type="scientific">Limnoglobus roseus</name>
    <dbReference type="NCBI Taxonomy" id="2598579"/>
    <lineage>
        <taxon>Bacteria</taxon>
        <taxon>Pseudomonadati</taxon>
        <taxon>Planctomycetota</taxon>
        <taxon>Planctomycetia</taxon>
        <taxon>Gemmatales</taxon>
        <taxon>Gemmataceae</taxon>
        <taxon>Limnoglobus</taxon>
    </lineage>
</organism>
<accession>A0A5C1AKC7</accession>
<keyword evidence="3" id="KW-1185">Reference proteome</keyword>
<protein>
    <submittedName>
        <fullName evidence="2">Uncharacterized protein</fullName>
    </submittedName>
</protein>
<evidence type="ECO:0000313" key="2">
    <source>
        <dbReference type="EMBL" id="QEL19671.1"/>
    </source>
</evidence>
<dbReference type="EMBL" id="CP042425">
    <property type="protein sequence ID" value="QEL19671.1"/>
    <property type="molecule type" value="Genomic_DNA"/>
</dbReference>
<keyword evidence="1" id="KW-0732">Signal</keyword>
<feature type="chain" id="PRO_5022964550" evidence="1">
    <location>
        <begin position="23"/>
        <end position="298"/>
    </location>
</feature>
<evidence type="ECO:0000256" key="1">
    <source>
        <dbReference type="SAM" id="SignalP"/>
    </source>
</evidence>
<proteinExistence type="predicted"/>
<dbReference type="OrthoDB" id="278559at2"/>
<reference evidence="3" key="1">
    <citation type="submission" date="2019-08" db="EMBL/GenBank/DDBJ databases">
        <title>Limnoglobus roseus gen. nov., sp. nov., a novel freshwater planctomycete with a giant genome from the family Gemmataceae.</title>
        <authorList>
            <person name="Kulichevskaya I.S."/>
            <person name="Naumoff D.G."/>
            <person name="Miroshnikov K."/>
            <person name="Ivanova A."/>
            <person name="Philippov D.A."/>
            <person name="Hakobyan A."/>
            <person name="Rijpstra I.C."/>
            <person name="Sinninghe Damste J.S."/>
            <person name="Liesack W."/>
            <person name="Dedysh S.N."/>
        </authorList>
    </citation>
    <scope>NUCLEOTIDE SEQUENCE [LARGE SCALE GENOMIC DNA]</scope>
    <source>
        <strain evidence="3">PX52</strain>
    </source>
</reference>
<evidence type="ECO:0000313" key="3">
    <source>
        <dbReference type="Proteomes" id="UP000324974"/>
    </source>
</evidence>
<dbReference type="RefSeq" id="WP_149114037.1">
    <property type="nucleotide sequence ID" value="NZ_CP042425.1"/>
</dbReference>
<dbReference type="Proteomes" id="UP000324974">
    <property type="component" value="Chromosome"/>
</dbReference>
<feature type="signal peptide" evidence="1">
    <location>
        <begin position="1"/>
        <end position="22"/>
    </location>
</feature>